<reference evidence="2 3" key="1">
    <citation type="submission" date="2010-10" db="EMBL/GenBank/DDBJ databases">
        <title>The Genome Sequence of Prochlorococcus phage P-SSM5.</title>
        <authorList>
            <consortium name="The Broad Institute Genome Sequencing Platform"/>
            <person name="Henn M.R."/>
            <person name="Sullivan M.S."/>
            <person name="Osburne M.S."/>
            <person name="Levin J."/>
            <person name="Malboeuf C."/>
            <person name="Casali M."/>
            <person name="Russ C."/>
            <person name="Lennon N."/>
            <person name="Chapman S.B."/>
            <person name="Erlich R."/>
            <person name="Young S.K."/>
            <person name="Yandava C."/>
            <person name="Zeng Q."/>
            <person name="Alvarado L."/>
            <person name="Anderson S."/>
            <person name="Berlin A."/>
            <person name="Chen Z."/>
            <person name="Freedman E."/>
            <person name="Gellesch M."/>
            <person name="Goldberg J."/>
            <person name="Green L."/>
            <person name="Griggs A."/>
            <person name="Gujja S."/>
            <person name="Heilman E.R."/>
            <person name="Heiman D."/>
            <person name="Hollinger A."/>
            <person name="Howarth C."/>
            <person name="Larson L."/>
            <person name="Mehta T."/>
            <person name="Pearson M."/>
            <person name="Roberts A."/>
            <person name="Ryan E."/>
            <person name="Saif S."/>
            <person name="Shea T."/>
            <person name="Shenoy N."/>
            <person name="Sisk P."/>
            <person name="Stolte C."/>
            <person name="Sykes S."/>
            <person name="White J."/>
            <person name="Yu Q."/>
            <person name="Coleman M.L."/>
            <person name="Huang K.H."/>
            <person name="Weigele P.R."/>
            <person name="DeFrancesco A.S."/>
            <person name="Kern S.E."/>
            <person name="Thompson L.R."/>
            <person name="Fu R."/>
            <person name="Hombeck B."/>
            <person name="Chisholm S.W."/>
            <person name="Haas B."/>
            <person name="Nusbaum C."/>
            <person name="Birren B."/>
        </authorList>
    </citation>
    <scope>NUCLEOTIDE SEQUENCE [LARGE SCALE GENOMIC DNA]</scope>
    <source>
        <strain evidence="2 3">P-SSM5</strain>
    </source>
</reference>
<feature type="region of interest" description="Disordered" evidence="1">
    <location>
        <begin position="182"/>
        <end position="235"/>
    </location>
</feature>
<dbReference type="SUPFAM" id="SSF53300">
    <property type="entry name" value="vWA-like"/>
    <property type="match status" value="1"/>
</dbReference>
<protein>
    <recommendedName>
        <fullName evidence="4">Peptidase</fullName>
    </recommendedName>
</protein>
<gene>
    <name evidence="2" type="ORF">PRTG_00292</name>
</gene>
<accession>R9S8M3</accession>
<evidence type="ECO:0000256" key="1">
    <source>
        <dbReference type="SAM" id="MobiDB-lite"/>
    </source>
</evidence>
<name>R9S8M3_9CAUD</name>
<evidence type="ECO:0008006" key="4">
    <source>
        <dbReference type="Google" id="ProtNLM"/>
    </source>
</evidence>
<feature type="compositionally biased region" description="Acidic residues" evidence="1">
    <location>
        <begin position="198"/>
        <end position="222"/>
    </location>
</feature>
<dbReference type="InterPro" id="IPR036465">
    <property type="entry name" value="vWFA_dom_sf"/>
</dbReference>
<evidence type="ECO:0000313" key="3">
    <source>
        <dbReference type="Proteomes" id="UP000240482"/>
    </source>
</evidence>
<proteinExistence type="predicted"/>
<sequence length="737" mass="85148">MLVKHEIKSQLAKLLATEDLIVENKKVETAEFNVHTRVLTLPRWEQASNNVYDSLVAHEVGHALFTPDVDWRETHDIPHVFVNVCEDVRIEKLMRRKYAGIAKTFYNGYHELSDNDFFDLADKDISDLNLADRINIYNKIGSFVDVSFSDAEKKILSLVESCETFEQVLDASQTLYEYCKDEVNSDDDESSEQVAEVEPTEDGTEEIEANDQGEETEEEEFQTPESSTQGSSQYDPVLEDFEDMDMGGQEGSEEPTVETAEALADKLKDLINLDGVENAYVELPKLNLDDVIVPNDAIHKVCNDSWEESIAYNKQFIDKKDFHSEANIFEDVDAEYVQFKREAQKEVNYLVKEFECKKAADSYARATTARTGVLDCSKLHTYKHNEDLFKKVTTLADGKNHGLVFILDWSGSMHTVLKDTVKQLYNLIWFCKKVNIPFEVYAFTQEYPLVRYDDERGEMSRITPYTPKNNMAQVPDWFSLMNFFSSKVNAKTLDDQLKNIWRVTSSIMGYGYHASHSGYANRYNFRTPLGLNLSGTPLNETLVALHQILPKFKKENKLQKVQCVILTDGEAQPLRYHKEVQRQWEDEPYLGTSYFSSNVFLRDRSIGKTYSFSKMVQYSDMTDILLENLRDKFQDINFVGIRILESRDAGQFVRRYTGYCELYEKVMKEWRKEKAFSLKNSGYHRYFGLSSKMLNTDAEFDPIHDATKAQIKRDFIKSLKGKKMNKKILSEFIELVA</sequence>
<evidence type="ECO:0000313" key="2">
    <source>
        <dbReference type="EMBL" id="AGN12441.1"/>
    </source>
</evidence>
<organism evidence="2 3">
    <name type="scientific">Prochlorococcus phage P-SSM5</name>
    <dbReference type="NCBI Taxonomy" id="536454"/>
    <lineage>
        <taxon>Viruses</taxon>
        <taxon>Duplodnaviria</taxon>
        <taxon>Heunggongvirae</taxon>
        <taxon>Uroviricota</taxon>
        <taxon>Caudoviricetes</taxon>
        <taxon>Pantevenvirales</taxon>
        <taxon>Kyanoviridae</taxon>
        <taxon>Salacisavirus</taxon>
        <taxon>Salacisavirus pssm2</taxon>
    </lineage>
</organism>
<dbReference type="EMBL" id="HQ632825">
    <property type="protein sequence ID" value="AGN12441.1"/>
    <property type="molecule type" value="Genomic_DNA"/>
</dbReference>
<dbReference type="Proteomes" id="UP000240482">
    <property type="component" value="Segment"/>
</dbReference>